<comment type="subcellular location">
    <subcellularLocation>
        <location evidence="1">Nucleus</location>
    </subcellularLocation>
</comment>
<dbReference type="PANTHER" id="PTHR12992:SF44">
    <property type="entry name" value="NUDIX HYDROLASE DOMAIN-CONTAINING PROTEIN"/>
    <property type="match status" value="1"/>
</dbReference>
<dbReference type="SUPFAM" id="SSF55811">
    <property type="entry name" value="Nudix"/>
    <property type="match status" value="1"/>
</dbReference>
<evidence type="ECO:0000256" key="4">
    <source>
        <dbReference type="SAM" id="Coils"/>
    </source>
</evidence>
<keyword evidence="3" id="KW-0539">Nucleus</keyword>
<feature type="region of interest" description="Disordered" evidence="5">
    <location>
        <begin position="484"/>
        <end position="512"/>
    </location>
</feature>
<dbReference type="PANTHER" id="PTHR12992">
    <property type="entry name" value="NUDIX HYDROLASE"/>
    <property type="match status" value="1"/>
</dbReference>
<feature type="compositionally biased region" description="Polar residues" evidence="5">
    <location>
        <begin position="998"/>
        <end position="1007"/>
    </location>
</feature>
<evidence type="ECO:0000256" key="1">
    <source>
        <dbReference type="ARBA" id="ARBA00004123"/>
    </source>
</evidence>
<feature type="compositionally biased region" description="Pro residues" evidence="5">
    <location>
        <begin position="628"/>
        <end position="639"/>
    </location>
</feature>
<dbReference type="PROSITE" id="PS51462">
    <property type="entry name" value="NUDIX"/>
    <property type="match status" value="1"/>
</dbReference>
<feature type="compositionally biased region" description="Polar residues" evidence="5">
    <location>
        <begin position="824"/>
        <end position="843"/>
    </location>
</feature>
<evidence type="ECO:0000256" key="2">
    <source>
        <dbReference type="ARBA" id="ARBA00022763"/>
    </source>
</evidence>
<dbReference type="InterPro" id="IPR045121">
    <property type="entry name" value="CoAse"/>
</dbReference>
<evidence type="ECO:0000313" key="7">
    <source>
        <dbReference type="EMBL" id="GAO46289.1"/>
    </source>
</evidence>
<reference evidence="7 8" key="3">
    <citation type="journal article" date="2015" name="Genome Announc.">
        <title>Draft Genome Sequence of the Archiascomycetous Yeast Saitoella complicata.</title>
        <authorList>
            <person name="Yamauchi K."/>
            <person name="Kondo S."/>
            <person name="Hamamoto M."/>
            <person name="Takahashi Y."/>
            <person name="Ogura Y."/>
            <person name="Hayashi T."/>
            <person name="Nishida H."/>
        </authorList>
    </citation>
    <scope>NUCLEOTIDE SEQUENCE [LARGE SCALE GENOMIC DNA]</scope>
    <source>
        <strain evidence="7 8">NRRL Y-17804</strain>
    </source>
</reference>
<gene>
    <name evidence="7" type="ORF">G7K_0521-t1</name>
</gene>
<name>A0A0E9N8Z0_SAICN</name>
<dbReference type="AlphaFoldDB" id="A0A0E9N8Z0"/>
<accession>A0A0E9N8Z0</accession>
<evidence type="ECO:0000256" key="3">
    <source>
        <dbReference type="ARBA" id="ARBA00023242"/>
    </source>
</evidence>
<comment type="caution">
    <text evidence="7">The sequence shown here is derived from an EMBL/GenBank/DDBJ whole genome shotgun (WGS) entry which is preliminary data.</text>
</comment>
<dbReference type="Gene3D" id="3.90.79.10">
    <property type="entry name" value="Nucleoside Triphosphate Pyrophosphohydrolase"/>
    <property type="match status" value="1"/>
</dbReference>
<feature type="compositionally biased region" description="Acidic residues" evidence="5">
    <location>
        <begin position="677"/>
        <end position="687"/>
    </location>
</feature>
<dbReference type="Proteomes" id="UP000033140">
    <property type="component" value="Unassembled WGS sequence"/>
</dbReference>
<reference evidence="7 8" key="1">
    <citation type="journal article" date="2011" name="J. Gen. Appl. Microbiol.">
        <title>Draft genome sequencing of the enigmatic yeast Saitoella complicata.</title>
        <authorList>
            <person name="Nishida H."/>
            <person name="Hamamoto M."/>
            <person name="Sugiyama J."/>
        </authorList>
    </citation>
    <scope>NUCLEOTIDE SEQUENCE [LARGE SCALE GENOMIC DNA]</scope>
    <source>
        <strain evidence="7 8">NRRL Y-17804</strain>
    </source>
</reference>
<feature type="region of interest" description="Disordered" evidence="5">
    <location>
        <begin position="574"/>
        <end position="640"/>
    </location>
</feature>
<evidence type="ECO:0000259" key="6">
    <source>
        <dbReference type="PROSITE" id="PS51462"/>
    </source>
</evidence>
<dbReference type="GO" id="GO:0005634">
    <property type="term" value="C:nucleus"/>
    <property type="evidence" value="ECO:0007669"/>
    <property type="project" value="UniProtKB-SubCell"/>
</dbReference>
<feature type="domain" description="Nudix hydrolase" evidence="6">
    <location>
        <begin position="29"/>
        <end position="201"/>
    </location>
</feature>
<reference evidence="7 8" key="2">
    <citation type="journal article" date="2014" name="J. Gen. Appl. Microbiol.">
        <title>The early diverging ascomycetous budding yeast Saitoella complicata has three histone deacetylases belonging to the Clr6, Hos2, and Rpd3 lineages.</title>
        <authorList>
            <person name="Nishida H."/>
            <person name="Matsumoto T."/>
            <person name="Kondo S."/>
            <person name="Hamamoto M."/>
            <person name="Yoshikawa H."/>
        </authorList>
    </citation>
    <scope>NUCLEOTIDE SEQUENCE [LARGE SCALE GENOMIC DNA]</scope>
    <source>
        <strain evidence="7 8">NRRL Y-17804</strain>
    </source>
</reference>
<dbReference type="Pfam" id="PF00293">
    <property type="entry name" value="NUDIX"/>
    <property type="match status" value="1"/>
</dbReference>
<dbReference type="Pfam" id="PF08573">
    <property type="entry name" value="SAE2"/>
    <property type="match status" value="1"/>
</dbReference>
<keyword evidence="4" id="KW-0175">Coiled coil</keyword>
<feature type="region of interest" description="Disordered" evidence="5">
    <location>
        <begin position="909"/>
        <end position="1010"/>
    </location>
</feature>
<dbReference type="STRING" id="698492.A0A0E9N8Z0"/>
<dbReference type="EMBL" id="BACD03000003">
    <property type="protein sequence ID" value="GAO46289.1"/>
    <property type="molecule type" value="Genomic_DNA"/>
</dbReference>
<keyword evidence="8" id="KW-1185">Reference proteome</keyword>
<dbReference type="InterPro" id="IPR013882">
    <property type="entry name" value="Ctp1_C"/>
</dbReference>
<feature type="region of interest" description="Disordered" evidence="5">
    <location>
        <begin position="1092"/>
        <end position="1161"/>
    </location>
</feature>
<feature type="region of interest" description="Disordered" evidence="5">
    <location>
        <begin position="728"/>
        <end position="755"/>
    </location>
</feature>
<evidence type="ECO:0000256" key="5">
    <source>
        <dbReference type="SAM" id="MobiDB-lite"/>
    </source>
</evidence>
<dbReference type="InterPro" id="IPR015797">
    <property type="entry name" value="NUDIX_hydrolase-like_dom_sf"/>
</dbReference>
<organism evidence="7 8">
    <name type="scientific">Saitoella complicata (strain BCRC 22490 / CBS 7301 / JCM 7358 / NBRC 10748 / NRRL Y-17804)</name>
    <dbReference type="NCBI Taxonomy" id="698492"/>
    <lineage>
        <taxon>Eukaryota</taxon>
        <taxon>Fungi</taxon>
        <taxon>Dikarya</taxon>
        <taxon>Ascomycota</taxon>
        <taxon>Taphrinomycotina</taxon>
        <taxon>Taphrinomycotina incertae sedis</taxon>
        <taxon>Saitoella</taxon>
    </lineage>
</organism>
<protein>
    <recommendedName>
        <fullName evidence="6">Nudix hydrolase domain-containing protein</fullName>
    </recommendedName>
</protein>
<sequence>MQLMRDLKNALDVIASREEHYLPSPKETPKRASIALILRVRPDPAHPPPSDYDPNSIHSYEELFAQEWVSHGTPELLFIKRAARKGDRWTSHVACPGGRRDPEDESDRAAAERETWEEVGIDLKKENALYVGGLDQRLVTTSWGQVVLMVLCPYVYILPTPSAPTLNLQPTEVASAHWAPLTNLLLPSARTSEHVDVSSRLAGKYGPVAQSFFRLTLGKMQFCAVRLSPTDSSYSTPPPPQGVPLLLWGITLGVVTDLLDLVPSEKRSAELWMFPTFGALDVKLILWLFTWNARRKAQGELNPSAVSEKAGSARDMNWVGRSLKEYYAKVRWAVAVAMLMRAGALGWVGWKGWKTEEKRRKKLEAGRGMAESQDALLQGFDQVIAQARNAFKADLSELKKENKELREVNARLEVELEERGQQVERANTLANGYLIQVHNVEQRLENSRTDYENEVEKVMQLEKMLTESRQATLRAEKELKESMAALDKSRTARPPPSLPTLPSIPQLSSGQAAAADNADWKAAYEQLVDKYNKKHQRMLNYKDSVELAMKKHHTERRAWKKWHEWMRERGYLNEKGSLQEDTPLRDTPQQPKTAEGDAVPTSEHGKDEPISEVGKTYDPNAVMQMLPSSPPPRSSPTLPPVELAEAEAIAEPMEDVQVSSSQRTPKAGGAGVGSDQTAEDTDDDDGAENYRNPQSLALERDIARGRISLPPAQKAIIVEESQFVMPVKPEPDSDVVLPRRSSLVEPESADLDEVGPYAATTLTKTAGAPWNPITLGSSSPGRPVDADITPRPASKTVQPRIAGPRGSDELRKQVHGVRPLQLPTPVSNVKTNPRQPRSTSSASRLGMGIAAIAEDGSDGIEHLSQRGPGSDSQLQAEKDMRDMLEAPGANTTPRAAARHPAFPTVKRMRPATTGDANVGEHAGMESDPEDTPSQRKRRRIAAVDTPALKKFSSDIDPNYSPHRNRTANRPSRQPRQPLLGPEVEATNKGRGRCAKSVSRPTTANQPGVTDYVVNPAVNNGVPFAYAEVERSREARKRLHGSGCPCCTSFYELAGMQPLPTHAPRWRSPSPQAAPNPDFMSKEEAVLAHMKEVSRHRAAMPKAKSPPGFWESDFPTTQEEKTYKEEAEKRRMERLKMMEAEANKKGGRWIRREDAGRPGSRG</sequence>
<feature type="compositionally biased region" description="Basic and acidic residues" evidence="5">
    <location>
        <begin position="1117"/>
        <end position="1155"/>
    </location>
</feature>
<proteinExistence type="predicted"/>
<feature type="compositionally biased region" description="Low complexity" evidence="5">
    <location>
        <begin position="500"/>
        <end position="512"/>
    </location>
</feature>
<dbReference type="GO" id="GO:0010945">
    <property type="term" value="F:coenzyme A diphosphatase activity"/>
    <property type="evidence" value="ECO:0007669"/>
    <property type="project" value="InterPro"/>
</dbReference>
<keyword evidence="2" id="KW-0227">DNA damage</keyword>
<dbReference type="GO" id="GO:0006281">
    <property type="term" value="P:DNA repair"/>
    <property type="evidence" value="ECO:0007669"/>
    <property type="project" value="InterPro"/>
</dbReference>
<dbReference type="InterPro" id="IPR000086">
    <property type="entry name" value="NUDIX_hydrolase_dom"/>
</dbReference>
<evidence type="ECO:0000313" key="8">
    <source>
        <dbReference type="Proteomes" id="UP000033140"/>
    </source>
</evidence>
<dbReference type="CDD" id="cd03426">
    <property type="entry name" value="NUDIX_CoAse_Nudt7"/>
    <property type="match status" value="1"/>
</dbReference>
<feature type="coiled-coil region" evidence="4">
    <location>
        <begin position="388"/>
        <end position="471"/>
    </location>
</feature>
<dbReference type="OMA" id="CVREECC"/>
<feature type="region of interest" description="Disordered" evidence="5">
    <location>
        <begin position="767"/>
        <end position="845"/>
    </location>
</feature>
<feature type="region of interest" description="Disordered" evidence="5">
    <location>
        <begin position="653"/>
        <end position="702"/>
    </location>
</feature>